<accession>A0AAW0BXY0</accession>
<reference evidence="1 2" key="1">
    <citation type="journal article" date="2024" name="J Genomics">
        <title>Draft genome sequencing and assembly of Favolaschia claudopus CIRM-BRFM 2984 isolated from oak limbs.</title>
        <authorList>
            <person name="Navarro D."/>
            <person name="Drula E."/>
            <person name="Chaduli D."/>
            <person name="Cazenave R."/>
            <person name="Ahrendt S."/>
            <person name="Wang J."/>
            <person name="Lipzen A."/>
            <person name="Daum C."/>
            <person name="Barry K."/>
            <person name="Grigoriev I.V."/>
            <person name="Favel A."/>
            <person name="Rosso M.N."/>
            <person name="Martin F."/>
        </authorList>
    </citation>
    <scope>NUCLEOTIDE SEQUENCE [LARGE SCALE GENOMIC DNA]</scope>
    <source>
        <strain evidence="1 2">CIRM-BRFM 2984</strain>
    </source>
</reference>
<evidence type="ECO:0000313" key="1">
    <source>
        <dbReference type="EMBL" id="KAK7031979.1"/>
    </source>
</evidence>
<keyword evidence="2" id="KW-1185">Reference proteome</keyword>
<dbReference type="Proteomes" id="UP001362999">
    <property type="component" value="Unassembled WGS sequence"/>
</dbReference>
<evidence type="ECO:0000313" key="2">
    <source>
        <dbReference type="Proteomes" id="UP001362999"/>
    </source>
</evidence>
<name>A0AAW0BXY0_9AGAR</name>
<protein>
    <submittedName>
        <fullName evidence="1">Uncharacterized protein</fullName>
    </submittedName>
</protein>
<gene>
    <name evidence="1" type="ORF">R3P38DRAFT_2774430</name>
</gene>
<proteinExistence type="predicted"/>
<organism evidence="1 2">
    <name type="scientific">Favolaschia claudopus</name>
    <dbReference type="NCBI Taxonomy" id="2862362"/>
    <lineage>
        <taxon>Eukaryota</taxon>
        <taxon>Fungi</taxon>
        <taxon>Dikarya</taxon>
        <taxon>Basidiomycota</taxon>
        <taxon>Agaricomycotina</taxon>
        <taxon>Agaricomycetes</taxon>
        <taxon>Agaricomycetidae</taxon>
        <taxon>Agaricales</taxon>
        <taxon>Marasmiineae</taxon>
        <taxon>Mycenaceae</taxon>
        <taxon>Favolaschia</taxon>
    </lineage>
</organism>
<sequence>MAALYRFDYIEILPASRGFRNASGEQHIRSRTSDLTRVESPTFSENQFFAVRRATFAKLCQPRRSASLAVQRPARLKPNRKFDFLASAERRFVRGLVQARQTSNQLKHSETTRQCLSGLLGSL</sequence>
<dbReference type="EMBL" id="JAWWNJ010000024">
    <property type="protein sequence ID" value="KAK7031979.1"/>
    <property type="molecule type" value="Genomic_DNA"/>
</dbReference>
<comment type="caution">
    <text evidence="1">The sequence shown here is derived from an EMBL/GenBank/DDBJ whole genome shotgun (WGS) entry which is preliminary data.</text>
</comment>
<dbReference type="AlphaFoldDB" id="A0AAW0BXY0"/>